<dbReference type="EMBL" id="JAFBEE010000033">
    <property type="protein sequence ID" value="MBM7616369.1"/>
    <property type="molecule type" value="Genomic_DNA"/>
</dbReference>
<sequence length="137" mass="16008">MEELLDQYNKYLHAIEPIAFLDDLTTKNVLIHEGKLSAIIDIDCICFGDKIYFIALTNMALISLGYDTKYIDYLVKEMKLSEYEKEILKLYTLVFCVDFMGEKGLKIKDKVIPATQNEIIQLNDFYEKIFNELTMKL</sequence>
<dbReference type="RefSeq" id="WP_204404510.1">
    <property type="nucleotide sequence ID" value="NZ_JAFBEE010000033.1"/>
</dbReference>
<dbReference type="SUPFAM" id="SSF56112">
    <property type="entry name" value="Protein kinase-like (PK-like)"/>
    <property type="match status" value="1"/>
</dbReference>
<accession>A0ABS2NTR2</accession>
<dbReference type="InterPro" id="IPR011009">
    <property type="entry name" value="Kinase-like_dom_sf"/>
</dbReference>
<organism evidence="1 2">
    <name type="scientific">Alkaliphilus hydrothermalis</name>
    <dbReference type="NCBI Taxonomy" id="1482730"/>
    <lineage>
        <taxon>Bacteria</taxon>
        <taxon>Bacillati</taxon>
        <taxon>Bacillota</taxon>
        <taxon>Clostridia</taxon>
        <taxon>Peptostreptococcales</taxon>
        <taxon>Natronincolaceae</taxon>
        <taxon>Alkaliphilus</taxon>
    </lineage>
</organism>
<keyword evidence="2" id="KW-1185">Reference proteome</keyword>
<dbReference type="Gene3D" id="3.90.1200.10">
    <property type="match status" value="1"/>
</dbReference>
<proteinExistence type="predicted"/>
<protein>
    <recommendedName>
        <fullName evidence="3">Aminoglycoside phosphotransferase domain-containing protein</fullName>
    </recommendedName>
</protein>
<reference evidence="1 2" key="1">
    <citation type="submission" date="2021-01" db="EMBL/GenBank/DDBJ databases">
        <title>Genomic Encyclopedia of Type Strains, Phase IV (KMG-IV): sequencing the most valuable type-strain genomes for metagenomic binning, comparative biology and taxonomic classification.</title>
        <authorList>
            <person name="Goeker M."/>
        </authorList>
    </citation>
    <scope>NUCLEOTIDE SEQUENCE [LARGE SCALE GENOMIC DNA]</scope>
    <source>
        <strain evidence="1 2">DSM 25890</strain>
    </source>
</reference>
<name>A0ABS2NTR2_9FIRM</name>
<dbReference type="Proteomes" id="UP001314796">
    <property type="component" value="Unassembled WGS sequence"/>
</dbReference>
<evidence type="ECO:0000313" key="1">
    <source>
        <dbReference type="EMBL" id="MBM7616369.1"/>
    </source>
</evidence>
<comment type="caution">
    <text evidence="1">The sequence shown here is derived from an EMBL/GenBank/DDBJ whole genome shotgun (WGS) entry which is preliminary data.</text>
</comment>
<evidence type="ECO:0008006" key="3">
    <source>
        <dbReference type="Google" id="ProtNLM"/>
    </source>
</evidence>
<gene>
    <name evidence="1" type="ORF">JOC73_002951</name>
</gene>
<evidence type="ECO:0000313" key="2">
    <source>
        <dbReference type="Proteomes" id="UP001314796"/>
    </source>
</evidence>